<dbReference type="RefSeq" id="WP_151692809.1">
    <property type="nucleotide sequence ID" value="NZ_BMGX01000002.1"/>
</dbReference>
<comment type="caution">
    <text evidence="4">The sequence shown here is derived from an EMBL/GenBank/DDBJ whole genome shotgun (WGS) entry which is preliminary data.</text>
</comment>
<keyword evidence="1 2" id="KW-0732">Signal</keyword>
<reference evidence="4 5" key="1">
    <citation type="submission" date="2019-10" db="EMBL/GenBank/DDBJ databases">
        <title>Genome sequence of Phaeocystidibacter marisrubri JCM30614 (type strain).</title>
        <authorList>
            <person name="Bowman J.P."/>
        </authorList>
    </citation>
    <scope>NUCLEOTIDE SEQUENCE [LARGE SCALE GENOMIC DNA]</scope>
    <source>
        <strain evidence="4 5">JCM 30614</strain>
    </source>
</reference>
<dbReference type="Pfam" id="PF18962">
    <property type="entry name" value="Por_Secre_tail"/>
    <property type="match status" value="1"/>
</dbReference>
<evidence type="ECO:0000256" key="2">
    <source>
        <dbReference type="SAM" id="SignalP"/>
    </source>
</evidence>
<dbReference type="NCBIfam" id="TIGR04183">
    <property type="entry name" value="Por_Secre_tail"/>
    <property type="match status" value="1"/>
</dbReference>
<gene>
    <name evidence="4" type="ORF">F8C82_06880</name>
</gene>
<organism evidence="4 5">
    <name type="scientific">Phaeocystidibacter marisrubri</name>
    <dbReference type="NCBI Taxonomy" id="1577780"/>
    <lineage>
        <taxon>Bacteria</taxon>
        <taxon>Pseudomonadati</taxon>
        <taxon>Bacteroidota</taxon>
        <taxon>Flavobacteriia</taxon>
        <taxon>Flavobacteriales</taxon>
        <taxon>Phaeocystidibacteraceae</taxon>
        <taxon>Phaeocystidibacter</taxon>
    </lineage>
</organism>
<feature type="domain" description="Secretion system C-terminal sorting" evidence="3">
    <location>
        <begin position="382"/>
        <end position="452"/>
    </location>
</feature>
<feature type="signal peptide" evidence="2">
    <location>
        <begin position="1"/>
        <end position="22"/>
    </location>
</feature>
<feature type="chain" id="PRO_5026943105" evidence="2">
    <location>
        <begin position="23"/>
        <end position="453"/>
    </location>
</feature>
<accession>A0A6L3ZJQ4</accession>
<name>A0A6L3ZJQ4_9FLAO</name>
<dbReference type="AlphaFoldDB" id="A0A6L3ZJQ4"/>
<protein>
    <submittedName>
        <fullName evidence="4">T9SS type A sorting domain-containing protein</fullName>
    </submittedName>
</protein>
<dbReference type="Gene3D" id="2.120.10.70">
    <property type="entry name" value="Fucose-specific lectin"/>
    <property type="match status" value="1"/>
</dbReference>
<evidence type="ECO:0000259" key="3">
    <source>
        <dbReference type="Pfam" id="PF18962"/>
    </source>
</evidence>
<dbReference type="SUPFAM" id="SSF63829">
    <property type="entry name" value="Calcium-dependent phosphotriesterase"/>
    <property type="match status" value="1"/>
</dbReference>
<dbReference type="OrthoDB" id="789014at2"/>
<dbReference type="Proteomes" id="UP000484164">
    <property type="component" value="Unassembled WGS sequence"/>
</dbReference>
<proteinExistence type="predicted"/>
<evidence type="ECO:0000313" key="5">
    <source>
        <dbReference type="Proteomes" id="UP000484164"/>
    </source>
</evidence>
<dbReference type="InterPro" id="IPR026444">
    <property type="entry name" value="Secre_tail"/>
</dbReference>
<sequence>MKRILRVGLLSTFLLSSMYTFAQCGWIASYPYSNSNPTVSATNNAMHSGDKYFYVDNSTKRLANIFGGTWMYGVLDNSSQPVRSGTRFLKHPTSSDLYYVGTDNKIYKTYWTASGWTTSVFNSSAPLVRSNSQIAYSSSDNKIYYIGSDGKMYILSMGGSYQLLNLNLFQHYNGVFLAFDDVTDLVVDNQERIWFSYDGGSISYLYYSLAPGYFTGWTLIRWPHDNDPSNNLPGVPDFAPDAVNSPIVVADNSDVYYRRSDGRIVYFNAGSPGDRDRPWSIVGSYAAQGHVMSMTYGDGKMVFVASNNQVRNIYYSGGTWNDFLVNPRVVTSPSPVWINDGEILYTDVVSSGTRLMNFEYDISGCKKEEVAGTAFNDDVTFFPNPAGDHVTIENTTDQSIQMTLVSAMGQVMENMEILPSETHRLDVSNHPSGVYLVRWTAGGTTHSERLIIQ</sequence>
<dbReference type="EMBL" id="WBVQ01000001">
    <property type="protein sequence ID" value="KAB2818121.1"/>
    <property type="molecule type" value="Genomic_DNA"/>
</dbReference>
<evidence type="ECO:0000313" key="4">
    <source>
        <dbReference type="EMBL" id="KAB2818121.1"/>
    </source>
</evidence>
<keyword evidence="5" id="KW-1185">Reference proteome</keyword>
<evidence type="ECO:0000256" key="1">
    <source>
        <dbReference type="ARBA" id="ARBA00022729"/>
    </source>
</evidence>